<dbReference type="PANTHER" id="PTHR30576:SF0">
    <property type="entry name" value="UNDECAPRENYL-PHOSPHATE N-ACETYLGALACTOSAMINYL 1-PHOSPHATE TRANSFERASE-RELATED"/>
    <property type="match status" value="1"/>
</dbReference>
<comment type="similarity">
    <text evidence="2">Belongs to the bacterial sugar transferase family.</text>
</comment>
<feature type="transmembrane region" description="Helical" evidence="7">
    <location>
        <begin position="123"/>
        <end position="144"/>
    </location>
</feature>
<feature type="transmembrane region" description="Helical" evidence="7">
    <location>
        <begin position="291"/>
        <end position="314"/>
    </location>
</feature>
<evidence type="ECO:0000256" key="2">
    <source>
        <dbReference type="ARBA" id="ARBA00006464"/>
    </source>
</evidence>
<accession>A0A347ZST3</accession>
<organism evidence="9 10">
    <name type="scientific">Pelolinea submarina</name>
    <dbReference type="NCBI Taxonomy" id="913107"/>
    <lineage>
        <taxon>Bacteria</taxon>
        <taxon>Bacillati</taxon>
        <taxon>Chloroflexota</taxon>
        <taxon>Anaerolineae</taxon>
        <taxon>Anaerolineales</taxon>
        <taxon>Anaerolineaceae</taxon>
        <taxon>Pelolinea</taxon>
    </lineage>
</organism>
<keyword evidence="6 7" id="KW-0472">Membrane</keyword>
<evidence type="ECO:0000313" key="10">
    <source>
        <dbReference type="Proteomes" id="UP000256388"/>
    </source>
</evidence>
<reference evidence="9 10" key="1">
    <citation type="submission" date="2018-08" db="EMBL/GenBank/DDBJ databases">
        <title>Genomic Encyclopedia of Type Strains, Phase IV (KMG-IV): sequencing the most valuable type-strain genomes for metagenomic binning, comparative biology and taxonomic classification.</title>
        <authorList>
            <person name="Goeker M."/>
        </authorList>
    </citation>
    <scope>NUCLEOTIDE SEQUENCE [LARGE SCALE GENOMIC DNA]</scope>
    <source>
        <strain evidence="9 10">DSM 23923</strain>
    </source>
</reference>
<dbReference type="InterPro" id="IPR036291">
    <property type="entry name" value="NAD(P)-bd_dom_sf"/>
</dbReference>
<feature type="transmembrane region" description="Helical" evidence="7">
    <location>
        <begin position="63"/>
        <end position="81"/>
    </location>
</feature>
<comment type="caution">
    <text evidence="9">The sequence shown here is derived from an EMBL/GenBank/DDBJ whole genome shotgun (WGS) entry which is preliminary data.</text>
</comment>
<dbReference type="NCBIfam" id="TIGR03025">
    <property type="entry name" value="EPS_sugtrans"/>
    <property type="match status" value="1"/>
</dbReference>
<evidence type="ECO:0000256" key="4">
    <source>
        <dbReference type="ARBA" id="ARBA00022692"/>
    </source>
</evidence>
<dbReference type="SUPFAM" id="SSF51735">
    <property type="entry name" value="NAD(P)-binding Rossmann-fold domains"/>
    <property type="match status" value="1"/>
</dbReference>
<evidence type="ECO:0000256" key="5">
    <source>
        <dbReference type="ARBA" id="ARBA00022989"/>
    </source>
</evidence>
<keyword evidence="4 7" id="KW-0812">Transmembrane</keyword>
<sequence length="474" mass="54185">MGENRLYQKPLWRITNNERRFILLVGDIIATGIGLIIALYFWAMKDQWMDFTWQFLKERPPSWYYALPIIWLVLLIELYDIRRSSRVADTVRGVAVTAAISTILYLLVFFVSEPKSLPRRGVAGFIVAAAILTLAWRLIYIRIFTAPVFLKRVMIIGAGRAGSILVEMIQEMTPTPFSVVGFIDDDPKKEGMKIAGLPVLGNSTNILEIIKKEQISDLIFSISGDMQPSLYSAIVSAEEQGIEVRTMPVVYEELFGRVPIALLADDWVLRSFVDRAHATGSYELFKRLMDILGSIVGLLLLIPLFPFIALIILIDDGMPIIFKQVRIGKNGEEFKLLKFRSMRRDAEEDGVARFAVENDTRVTRIGRFLRRSHLDELPQFINVLRGDISLVGPRAERPQLIDKLQKEVPFYRARLFVKPGATGWAQINYQYASNVEETAVKLEYDLYYIMHRNIILDIRILLRTFGAMFGFHGQ</sequence>
<dbReference type="InterPro" id="IPR017475">
    <property type="entry name" value="EPS_sugar_tfrase"/>
</dbReference>
<comment type="subcellular location">
    <subcellularLocation>
        <location evidence="1">Membrane</location>
        <topology evidence="1">Multi-pass membrane protein</topology>
    </subcellularLocation>
</comment>
<protein>
    <submittedName>
        <fullName evidence="9">Exopolysaccharide biosynthesis polyprenyl glycosylphosphotransferase</fullName>
    </submittedName>
</protein>
<dbReference type="RefSeq" id="WP_116224207.1">
    <property type="nucleotide sequence ID" value="NZ_AP018437.1"/>
</dbReference>
<dbReference type="PANTHER" id="PTHR30576">
    <property type="entry name" value="COLANIC BIOSYNTHESIS UDP-GLUCOSE LIPID CARRIER TRANSFERASE"/>
    <property type="match status" value="1"/>
</dbReference>
<feature type="domain" description="Bacterial sugar transferase" evidence="8">
    <location>
        <begin position="286"/>
        <end position="469"/>
    </location>
</feature>
<evidence type="ECO:0000256" key="1">
    <source>
        <dbReference type="ARBA" id="ARBA00004141"/>
    </source>
</evidence>
<keyword evidence="5 7" id="KW-1133">Transmembrane helix</keyword>
<dbReference type="Gene3D" id="3.40.50.720">
    <property type="entry name" value="NAD(P)-binding Rossmann-like Domain"/>
    <property type="match status" value="1"/>
</dbReference>
<dbReference type="AlphaFoldDB" id="A0A347ZST3"/>
<dbReference type="GO" id="GO:0016020">
    <property type="term" value="C:membrane"/>
    <property type="evidence" value="ECO:0007669"/>
    <property type="project" value="UniProtKB-SubCell"/>
</dbReference>
<evidence type="ECO:0000256" key="6">
    <source>
        <dbReference type="ARBA" id="ARBA00023136"/>
    </source>
</evidence>
<evidence type="ECO:0000256" key="7">
    <source>
        <dbReference type="SAM" id="Phobius"/>
    </source>
</evidence>
<dbReference type="Proteomes" id="UP000256388">
    <property type="component" value="Unassembled WGS sequence"/>
</dbReference>
<feature type="transmembrane region" description="Helical" evidence="7">
    <location>
        <begin position="21"/>
        <end position="43"/>
    </location>
</feature>
<evidence type="ECO:0000256" key="3">
    <source>
        <dbReference type="ARBA" id="ARBA00022679"/>
    </source>
</evidence>
<evidence type="ECO:0000313" key="9">
    <source>
        <dbReference type="EMBL" id="REG11062.1"/>
    </source>
</evidence>
<name>A0A347ZST3_9CHLR</name>
<dbReference type="OrthoDB" id="9795351at2"/>
<dbReference type="Pfam" id="PF02397">
    <property type="entry name" value="Bac_transf"/>
    <property type="match status" value="1"/>
</dbReference>
<gene>
    <name evidence="9" type="ORF">DFR64_0935</name>
</gene>
<feature type="transmembrane region" description="Helical" evidence="7">
    <location>
        <begin position="93"/>
        <end position="111"/>
    </location>
</feature>
<evidence type="ECO:0000259" key="8">
    <source>
        <dbReference type="Pfam" id="PF02397"/>
    </source>
</evidence>
<keyword evidence="3 9" id="KW-0808">Transferase</keyword>
<dbReference type="Pfam" id="PF13727">
    <property type="entry name" value="CoA_binding_3"/>
    <property type="match status" value="1"/>
</dbReference>
<keyword evidence="10" id="KW-1185">Reference proteome</keyword>
<dbReference type="EMBL" id="QUMS01000001">
    <property type="protein sequence ID" value="REG11062.1"/>
    <property type="molecule type" value="Genomic_DNA"/>
</dbReference>
<proteinExistence type="inferred from homology"/>
<dbReference type="InterPro" id="IPR003362">
    <property type="entry name" value="Bact_transf"/>
</dbReference>
<dbReference type="GO" id="GO:0016780">
    <property type="term" value="F:phosphotransferase activity, for other substituted phosphate groups"/>
    <property type="evidence" value="ECO:0007669"/>
    <property type="project" value="TreeGrafter"/>
</dbReference>